<name>A0ABU6TTD6_9FABA</name>
<feature type="domain" description="FAR1" evidence="2">
    <location>
        <begin position="209"/>
        <end position="296"/>
    </location>
</feature>
<dbReference type="Pfam" id="PF03101">
    <property type="entry name" value="FAR1"/>
    <property type="match status" value="1"/>
</dbReference>
<dbReference type="InterPro" id="IPR001938">
    <property type="entry name" value="Thaumatin"/>
</dbReference>
<evidence type="ECO:0000313" key="3">
    <source>
        <dbReference type="EMBL" id="MED6152152.1"/>
    </source>
</evidence>
<organism evidence="3 4">
    <name type="scientific">Stylosanthes scabra</name>
    <dbReference type="NCBI Taxonomy" id="79078"/>
    <lineage>
        <taxon>Eukaryota</taxon>
        <taxon>Viridiplantae</taxon>
        <taxon>Streptophyta</taxon>
        <taxon>Embryophyta</taxon>
        <taxon>Tracheophyta</taxon>
        <taxon>Spermatophyta</taxon>
        <taxon>Magnoliopsida</taxon>
        <taxon>eudicotyledons</taxon>
        <taxon>Gunneridae</taxon>
        <taxon>Pentapetalae</taxon>
        <taxon>rosids</taxon>
        <taxon>fabids</taxon>
        <taxon>Fabales</taxon>
        <taxon>Fabaceae</taxon>
        <taxon>Papilionoideae</taxon>
        <taxon>50 kb inversion clade</taxon>
        <taxon>dalbergioids sensu lato</taxon>
        <taxon>Dalbergieae</taxon>
        <taxon>Pterocarpus clade</taxon>
        <taxon>Stylosanthes</taxon>
    </lineage>
</organism>
<dbReference type="Proteomes" id="UP001341840">
    <property type="component" value="Unassembled WGS sequence"/>
</dbReference>
<dbReference type="InterPro" id="IPR004330">
    <property type="entry name" value="FAR1_DNA_bnd_dom"/>
</dbReference>
<evidence type="ECO:0000256" key="1">
    <source>
        <dbReference type="ARBA" id="ARBA00010607"/>
    </source>
</evidence>
<evidence type="ECO:0000259" key="2">
    <source>
        <dbReference type="Pfam" id="PF03101"/>
    </source>
</evidence>
<comment type="similarity">
    <text evidence="1">Belongs to the thaumatin family.</text>
</comment>
<reference evidence="3 4" key="1">
    <citation type="journal article" date="2023" name="Plants (Basel)">
        <title>Bridging the Gap: Combining Genomics and Transcriptomics Approaches to Understand Stylosanthes scabra, an Orphan Legume from the Brazilian Caatinga.</title>
        <authorList>
            <person name="Ferreira-Neto J.R.C."/>
            <person name="da Silva M.D."/>
            <person name="Binneck E."/>
            <person name="de Melo N.F."/>
            <person name="da Silva R.H."/>
            <person name="de Melo A.L.T.M."/>
            <person name="Pandolfi V."/>
            <person name="Bustamante F.O."/>
            <person name="Brasileiro-Vidal A.C."/>
            <person name="Benko-Iseppon A.M."/>
        </authorList>
    </citation>
    <scope>NUCLEOTIDE SEQUENCE [LARGE SCALE GENOMIC DNA]</scope>
    <source>
        <tissue evidence="3">Leaves</tissue>
    </source>
</reference>
<dbReference type="Gene3D" id="2.60.110.10">
    <property type="entry name" value="Thaumatin"/>
    <property type="match status" value="1"/>
</dbReference>
<evidence type="ECO:0000313" key="4">
    <source>
        <dbReference type="Proteomes" id="UP001341840"/>
    </source>
</evidence>
<proteinExistence type="inferred from homology"/>
<sequence length="306" mass="33575">MGVQATGGTGNCQYAGCVSDLNDNCPMELQVKDVTGLVVACKSMCAAFNTEEYCCIGEHATPQTCPPTNYSKMFKGACPRAYSYAYDDASSTWGWEWLGYGQALWLVLISWAEALAGRGNMRAWLMAASLLCDVLLGSSSSSLSSFSFCISQFATGCARMEASSSDPSVELSSDHSCESNNTEEFSCDVDEQYVLKVGMLFQSLEEARNFYRDYAKLAGFAIRIRNTNKSNKSNEILNQLLSCNREGKRRSDVPVSEKTNAVYAANCPARVHVHHLKIIGLWEISKVVLGHSHACCPNHASMFPQY</sequence>
<dbReference type="EMBL" id="JASCZI010092276">
    <property type="protein sequence ID" value="MED6152152.1"/>
    <property type="molecule type" value="Genomic_DNA"/>
</dbReference>
<accession>A0ABU6TTD6</accession>
<dbReference type="SUPFAM" id="SSF49870">
    <property type="entry name" value="Osmotin, thaumatin-like protein"/>
    <property type="match status" value="1"/>
</dbReference>
<dbReference type="SMART" id="SM00205">
    <property type="entry name" value="THN"/>
    <property type="match status" value="1"/>
</dbReference>
<gene>
    <name evidence="3" type="ORF">PIB30_089184</name>
</gene>
<dbReference type="InterPro" id="IPR037176">
    <property type="entry name" value="Osmotin/thaumatin-like_sf"/>
</dbReference>
<dbReference type="PROSITE" id="PS51367">
    <property type="entry name" value="THAUMATIN_2"/>
    <property type="match status" value="1"/>
</dbReference>
<dbReference type="Pfam" id="PF00314">
    <property type="entry name" value="Thaumatin"/>
    <property type="match status" value="1"/>
</dbReference>
<dbReference type="PANTHER" id="PTHR31048">
    <property type="entry name" value="OS03G0233200 PROTEIN"/>
    <property type="match status" value="1"/>
</dbReference>
<comment type="caution">
    <text evidence="3">The sequence shown here is derived from an EMBL/GenBank/DDBJ whole genome shotgun (WGS) entry which is preliminary data.</text>
</comment>
<keyword evidence="4" id="KW-1185">Reference proteome</keyword>
<protein>
    <recommendedName>
        <fullName evidence="2">FAR1 domain-containing protein</fullName>
    </recommendedName>
</protein>